<feature type="domain" description="Condensin complex subunit 1 C-terminal" evidence="11">
    <location>
        <begin position="398"/>
        <end position="523"/>
    </location>
</feature>
<reference evidence="12" key="1">
    <citation type="submission" date="2022-11" db="EMBL/GenBank/DDBJ databases">
        <authorList>
            <person name="Kikuchi T."/>
        </authorList>
    </citation>
    <scope>NUCLEOTIDE SEQUENCE</scope>
    <source>
        <strain evidence="12">PS1010</strain>
    </source>
</reference>
<evidence type="ECO:0000256" key="1">
    <source>
        <dbReference type="ARBA" id="ARBA00004123"/>
    </source>
</evidence>
<keyword evidence="5 10" id="KW-0132">Cell division</keyword>
<gene>
    <name evidence="12" type="ORF">CAMP_LOCUS6643</name>
</gene>
<evidence type="ECO:0000256" key="2">
    <source>
        <dbReference type="ARBA" id="ARBA00004286"/>
    </source>
</evidence>
<name>A0A9P1IH45_9PELO</name>
<evidence type="ECO:0000256" key="5">
    <source>
        <dbReference type="ARBA" id="ARBA00022618"/>
    </source>
</evidence>
<dbReference type="EMBL" id="CANHGI010000003">
    <property type="protein sequence ID" value="CAI5444006.1"/>
    <property type="molecule type" value="Genomic_DNA"/>
</dbReference>
<evidence type="ECO:0000256" key="9">
    <source>
        <dbReference type="ARBA" id="ARBA00023306"/>
    </source>
</evidence>
<evidence type="ECO:0000313" key="12">
    <source>
        <dbReference type="EMBL" id="CAI5444006.1"/>
    </source>
</evidence>
<dbReference type="PANTHER" id="PTHR14222:SF2">
    <property type="entry name" value="CONDENSIN COMPLEX SUBUNIT 1"/>
    <property type="match status" value="1"/>
</dbReference>
<evidence type="ECO:0000313" key="13">
    <source>
        <dbReference type="Proteomes" id="UP001152747"/>
    </source>
</evidence>
<dbReference type="GO" id="GO:0042393">
    <property type="term" value="F:histone binding"/>
    <property type="evidence" value="ECO:0007669"/>
    <property type="project" value="TreeGrafter"/>
</dbReference>
<evidence type="ECO:0000256" key="3">
    <source>
        <dbReference type="ARBA" id="ARBA00009606"/>
    </source>
</evidence>
<dbReference type="OrthoDB" id="77601at2759"/>
<dbReference type="GO" id="GO:0007076">
    <property type="term" value="P:mitotic chromosome condensation"/>
    <property type="evidence" value="ECO:0007669"/>
    <property type="project" value="InterPro"/>
</dbReference>
<dbReference type="InterPro" id="IPR016024">
    <property type="entry name" value="ARM-type_fold"/>
</dbReference>
<feature type="domain" description="Condensin complex subunit 1 C-terminal" evidence="11">
    <location>
        <begin position="1115"/>
        <end position="1267"/>
    </location>
</feature>
<dbReference type="PANTHER" id="PTHR14222">
    <property type="entry name" value="CONDENSIN"/>
    <property type="match status" value="1"/>
</dbReference>
<comment type="similarity">
    <text evidence="3 10">Belongs to the CND1 (condensin subunit 1) family.</text>
</comment>
<dbReference type="GO" id="GO:0051301">
    <property type="term" value="P:cell division"/>
    <property type="evidence" value="ECO:0007669"/>
    <property type="project" value="UniProtKB-KW"/>
</dbReference>
<dbReference type="SUPFAM" id="SSF48371">
    <property type="entry name" value="ARM repeat"/>
    <property type="match status" value="1"/>
</dbReference>
<keyword evidence="9 10" id="KW-0131">Cell cycle</keyword>
<sequence>MSSDEEMEPENGSEVQLISQMITEVDSTMDPDKIERDIQDFSTFADVSDWKGIVKYFEALVSVTSLVSSYEDWSMRFRIVDYLVACFGTLKDAITDHTLDYIAARTSGAEIPRNPELCQALPMFVLLVQRITVQLQLYVSKRQRDAAAEKTGRKGKRVAAGDLDEDAQGWLNVQRNRLINCLCEILQLEVEIDQKQYKNCAEYVWKPDAIDPDFLKTFADTVFGVLEDPECLRVSTQTWLQKVFQIVKILSIDYNLADEMAKRLLEKSMSLEYLRESAATTYPFIEPIVAIGYQPGQLRNSKNLRSLLDTITIGACAITKCNFNSLKPLSLLIQSLGEHVPDILLKNNYSILQLLSHDSAIMRSAGLTVLYDILKSEFLTDAICKQFENRKKQRMLLFHKLMGHLHDSHAQTRAKTVGLFTKLMEGGSIIPIEIQSNGLISLMANRLNDKSVMVRKNAVTFLTTFLTYNAFGHDFNYSIVIDKLRALLREKKLMKNPENSIVEDVAAQFASKDMALKIEIREQIDKYVNGQAFGDEEIDGHRLIDKYEQCVERVLDRPQVSVVILMHIYASKNWLPLLDESQTIEEQKSTMQAWLYNKINDDYINNEIRKHNLNDEEMVLEEQRVEDYRAKQLEIKLAIDMCKNKLCVEEELSKCVQYSLRSVIMGELSEMKESIKFLAKCKQFNIRGAENAIRSMCSLVWRNSLEIRKELLEAATDMFISKYSNLNEKERIREESTVTNLMNAMKDINESDRCSVEEVIYLLAQKDLFTPGVIQKLWAIASGINRDTVVRIDALRILYAITRSENGVVESRQRLRTLQRMLSLETPLAFEALRVVSVLHTPTSSASDVNTPIFQIPNDDSFFRSLEQLFIYEMLRDSDDQNWFGICQVTITIILNIAKDVNELLPKFASVFLYRARRASEFYLFYKKTAENQRSSSETRKKCAEQRRDYWARLWCRIIERLVAFIGEIAVRINGFIQLNIPKIHANYEAKMRFAHKNESNIPEEPARFLDEIENTIVKRRLIFDYTLEASQGESDNFMHSLTQLFAERRVLKPQKLLGRLLPIVVYAVRAENIPERIRDAASFAFGKFMTLSTIHAEFAAPTFFTLMSKTPYPLVRSNLLVACSDLAFSQPNLFELYSKGLYQMSRDIEPATRESAILVLSHLMSNDMIQIRSLIIDPVRCIGDDNPAVAKIATSFFADLNRRGESIHQYLPEFMFDLSSPTERLPFANYERIFEFLIGLVREKSRTLADTALERIFYKFATSETKSHPDAPKYLAFIVSKFTLTDNAFQHFKQSKTNWSKFLNHKIVVTAIRELLTTFAKSTKSDELKKRGGRIGGEN</sequence>
<dbReference type="Gene3D" id="1.25.10.10">
    <property type="entry name" value="Leucine-rich Repeat Variant"/>
    <property type="match status" value="1"/>
</dbReference>
<keyword evidence="7 10" id="KW-0226">DNA condensation</keyword>
<dbReference type="GO" id="GO:0000779">
    <property type="term" value="C:condensed chromosome, centromeric region"/>
    <property type="evidence" value="ECO:0007669"/>
    <property type="project" value="TreeGrafter"/>
</dbReference>
<dbReference type="PIRSF" id="PIRSF017127">
    <property type="entry name" value="Condensin_D2"/>
    <property type="match status" value="1"/>
</dbReference>
<protein>
    <recommendedName>
        <fullName evidence="10">Condensin complex subunit 1</fullName>
    </recommendedName>
</protein>
<dbReference type="InterPro" id="IPR032682">
    <property type="entry name" value="Cnd1_C"/>
</dbReference>
<dbReference type="Proteomes" id="UP001152747">
    <property type="component" value="Unassembled WGS sequence"/>
</dbReference>
<accession>A0A9P1IH45</accession>
<keyword evidence="8" id="KW-0539">Nucleus</keyword>
<evidence type="ECO:0000256" key="6">
    <source>
        <dbReference type="ARBA" id="ARBA00022776"/>
    </source>
</evidence>
<evidence type="ECO:0000256" key="4">
    <source>
        <dbReference type="ARBA" id="ARBA00022454"/>
    </source>
</evidence>
<dbReference type="InterPro" id="IPR007673">
    <property type="entry name" value="Condensin_cplx_su1"/>
</dbReference>
<keyword evidence="6 10" id="KW-0498">Mitosis</keyword>
<keyword evidence="4" id="KW-0158">Chromosome</keyword>
<comment type="subcellular location">
    <subcellularLocation>
        <location evidence="2">Chromosome</location>
    </subcellularLocation>
    <subcellularLocation>
        <location evidence="1">Nucleus</location>
    </subcellularLocation>
</comment>
<evidence type="ECO:0000256" key="7">
    <source>
        <dbReference type="ARBA" id="ARBA00023067"/>
    </source>
</evidence>
<evidence type="ECO:0000259" key="11">
    <source>
        <dbReference type="Pfam" id="PF12717"/>
    </source>
</evidence>
<evidence type="ECO:0000256" key="10">
    <source>
        <dbReference type="PIRNR" id="PIRNR017127"/>
    </source>
</evidence>
<dbReference type="GO" id="GO:0005634">
    <property type="term" value="C:nucleus"/>
    <property type="evidence" value="ECO:0007669"/>
    <property type="project" value="UniProtKB-SubCell"/>
</dbReference>
<dbReference type="InterPro" id="IPR011989">
    <property type="entry name" value="ARM-like"/>
</dbReference>
<proteinExistence type="inferred from homology"/>
<dbReference type="GO" id="GO:0010032">
    <property type="term" value="P:meiotic chromosome condensation"/>
    <property type="evidence" value="ECO:0007669"/>
    <property type="project" value="TreeGrafter"/>
</dbReference>
<evidence type="ECO:0000256" key="8">
    <source>
        <dbReference type="ARBA" id="ARBA00023242"/>
    </source>
</evidence>
<comment type="function">
    <text evidence="10">Regulatory subunit of the condensin complex, a complex required for conversion of interphase chromatin into mitotic-like condense chromosomes. The condensin complex probably introduces positive supercoils into relaxed DNA in the presence of type I topoisomerases and converts nicked DNA into positive knotted forms in the presence of type II topoisomerases.</text>
</comment>
<dbReference type="Pfam" id="PF12717">
    <property type="entry name" value="Cnd1"/>
    <property type="match status" value="2"/>
</dbReference>
<keyword evidence="13" id="KW-1185">Reference proteome</keyword>
<comment type="caution">
    <text evidence="12">The sequence shown here is derived from an EMBL/GenBank/DDBJ whole genome shotgun (WGS) entry which is preliminary data.</text>
</comment>
<dbReference type="InterPro" id="IPR026971">
    <property type="entry name" value="CND1/NCAPD3"/>
</dbReference>
<dbReference type="GO" id="GO:0000796">
    <property type="term" value="C:condensin complex"/>
    <property type="evidence" value="ECO:0007669"/>
    <property type="project" value="TreeGrafter"/>
</dbReference>
<organism evidence="12 13">
    <name type="scientific">Caenorhabditis angaria</name>
    <dbReference type="NCBI Taxonomy" id="860376"/>
    <lineage>
        <taxon>Eukaryota</taxon>
        <taxon>Metazoa</taxon>
        <taxon>Ecdysozoa</taxon>
        <taxon>Nematoda</taxon>
        <taxon>Chromadorea</taxon>
        <taxon>Rhabditida</taxon>
        <taxon>Rhabditina</taxon>
        <taxon>Rhabditomorpha</taxon>
        <taxon>Rhabditoidea</taxon>
        <taxon>Rhabditidae</taxon>
        <taxon>Peloderinae</taxon>
        <taxon>Caenorhabditis</taxon>
    </lineage>
</organism>